<evidence type="ECO:0000313" key="1">
    <source>
        <dbReference type="EMBL" id="EJT70841.1"/>
    </source>
</evidence>
<dbReference type="RefSeq" id="XP_009228019.1">
    <property type="nucleotide sequence ID" value="XM_009229755.1"/>
</dbReference>
<reference evidence="3" key="1">
    <citation type="submission" date="2010-07" db="EMBL/GenBank/DDBJ databases">
        <title>The genome sequence of Gaeumannomyces graminis var. tritici strain R3-111a-1.</title>
        <authorList>
            <consortium name="The Broad Institute Genome Sequencing Platform"/>
            <person name="Ma L.-J."/>
            <person name="Dead R."/>
            <person name="Young S."/>
            <person name="Zeng Q."/>
            <person name="Koehrsen M."/>
            <person name="Alvarado L."/>
            <person name="Berlin A."/>
            <person name="Chapman S.B."/>
            <person name="Chen Z."/>
            <person name="Freedman E."/>
            <person name="Gellesch M."/>
            <person name="Goldberg J."/>
            <person name="Griggs A."/>
            <person name="Gujja S."/>
            <person name="Heilman E.R."/>
            <person name="Heiman D."/>
            <person name="Hepburn T."/>
            <person name="Howarth C."/>
            <person name="Jen D."/>
            <person name="Larson L."/>
            <person name="Mehta T."/>
            <person name="Neiman D."/>
            <person name="Pearson M."/>
            <person name="Roberts A."/>
            <person name="Saif S."/>
            <person name="Shea T."/>
            <person name="Shenoy N."/>
            <person name="Sisk P."/>
            <person name="Stolte C."/>
            <person name="Sykes S."/>
            <person name="Walk T."/>
            <person name="White J."/>
            <person name="Yandava C."/>
            <person name="Haas B."/>
            <person name="Nusbaum C."/>
            <person name="Birren B."/>
        </authorList>
    </citation>
    <scope>NUCLEOTIDE SEQUENCE [LARGE SCALE GENOMIC DNA]</scope>
    <source>
        <strain evidence="3">R3-111a-1</strain>
    </source>
</reference>
<dbReference type="GeneID" id="20352322"/>
<dbReference type="InterPro" id="IPR036412">
    <property type="entry name" value="HAD-like_sf"/>
</dbReference>
<keyword evidence="3" id="KW-1185">Reference proteome</keyword>
<dbReference type="AlphaFoldDB" id="J3PED3"/>
<proteinExistence type="predicted"/>
<dbReference type="Proteomes" id="UP000006039">
    <property type="component" value="Unassembled WGS sequence"/>
</dbReference>
<dbReference type="eggNOG" id="KOG3085">
    <property type="taxonomic scope" value="Eukaryota"/>
</dbReference>
<dbReference type="SUPFAM" id="SSF56784">
    <property type="entry name" value="HAD-like"/>
    <property type="match status" value="1"/>
</dbReference>
<reference evidence="2" key="4">
    <citation type="journal article" date="2015" name="G3 (Bethesda)">
        <title>Genome sequences of three phytopathogenic species of the Magnaporthaceae family of fungi.</title>
        <authorList>
            <person name="Okagaki L.H."/>
            <person name="Nunes C.C."/>
            <person name="Sailsbery J."/>
            <person name="Clay B."/>
            <person name="Brown D."/>
            <person name="John T."/>
            <person name="Oh Y."/>
            <person name="Young N."/>
            <person name="Fitzgerald M."/>
            <person name="Haas B.J."/>
            <person name="Zeng Q."/>
            <person name="Young S."/>
            <person name="Adiconis X."/>
            <person name="Fan L."/>
            <person name="Levin J.Z."/>
            <person name="Mitchell T.K."/>
            <person name="Okubara P.A."/>
            <person name="Farman M.L."/>
            <person name="Kohn L.M."/>
            <person name="Birren B."/>
            <person name="Ma L.-J."/>
            <person name="Dean R.A."/>
        </authorList>
    </citation>
    <scope>NUCLEOTIDE SEQUENCE</scope>
    <source>
        <strain evidence="2">R3-111a-1</strain>
    </source>
</reference>
<sequence>MARLQPRNILICFDAFGTLIKPRRAVPTQYGEVARELGLSGFMDADIRNSFKVEFPQMMKEYPYYGRDSRMSAEEWWTNLIHRVFNPLVREEDHQIISEHLAPRLLRRFSSAEGYAFVDDEIGPLLRELRHLRRQQTGHRSGGPPAYRVAVGVLTNSDDRIPGVLTSLGLDVGPLRRGSRLPRTDGLADLSPPPPRGGFAEAQQHDIDFCCTSRDVGYDKPNPAMFRTARALANASIGAPEEEHVGPDWSRGRALWPRRGGTAWTSILVGDDYKKDVCGAVGSGWHAVLVGGERDGEDVPSLPDFTTSASSIQDLVFCRGQGFGAESAATALRWLCEQLAKYQRPLGA</sequence>
<dbReference type="EnsemblFungi" id="EJT70841">
    <property type="protein sequence ID" value="EJT70841"/>
    <property type="gene ID" value="GGTG_11864"/>
</dbReference>
<reference evidence="1" key="3">
    <citation type="submission" date="2010-09" db="EMBL/GenBank/DDBJ databases">
        <title>Annotation of Gaeumannomyces graminis var. tritici R3-111a-1.</title>
        <authorList>
            <consortium name="The Broad Institute Genome Sequencing Platform"/>
            <person name="Ma L.-J."/>
            <person name="Dead R."/>
            <person name="Young S.K."/>
            <person name="Zeng Q."/>
            <person name="Gargeya S."/>
            <person name="Fitzgerald M."/>
            <person name="Haas B."/>
            <person name="Abouelleil A."/>
            <person name="Alvarado L."/>
            <person name="Arachchi H.M."/>
            <person name="Berlin A."/>
            <person name="Brown A."/>
            <person name="Chapman S.B."/>
            <person name="Chen Z."/>
            <person name="Dunbar C."/>
            <person name="Freedman E."/>
            <person name="Gearin G."/>
            <person name="Gellesch M."/>
            <person name="Goldberg J."/>
            <person name="Griggs A."/>
            <person name="Gujja S."/>
            <person name="Heiman D."/>
            <person name="Howarth C."/>
            <person name="Larson L."/>
            <person name="Lui A."/>
            <person name="MacDonald P.J.P."/>
            <person name="Mehta T."/>
            <person name="Montmayeur A."/>
            <person name="Murphy C."/>
            <person name="Neiman D."/>
            <person name="Pearson M."/>
            <person name="Priest M."/>
            <person name="Roberts A."/>
            <person name="Saif S."/>
            <person name="Shea T."/>
            <person name="Shenoy N."/>
            <person name="Sisk P."/>
            <person name="Stolte C."/>
            <person name="Sykes S."/>
            <person name="Yandava C."/>
            <person name="Wortman J."/>
            <person name="Nusbaum C."/>
            <person name="Birren B."/>
        </authorList>
    </citation>
    <scope>NUCLEOTIDE SEQUENCE</scope>
    <source>
        <strain evidence="1">R3-111a-1</strain>
    </source>
</reference>
<reference evidence="2" key="5">
    <citation type="submission" date="2018-04" db="UniProtKB">
        <authorList>
            <consortium name="EnsemblFungi"/>
        </authorList>
    </citation>
    <scope>IDENTIFICATION</scope>
    <source>
        <strain evidence="2">R3-111a-1</strain>
    </source>
</reference>
<evidence type="ECO:0008006" key="4">
    <source>
        <dbReference type="Google" id="ProtNLM"/>
    </source>
</evidence>
<gene>
    <name evidence="2" type="primary">20352322</name>
    <name evidence="1" type="ORF">GGTG_11864</name>
</gene>
<organism evidence="1">
    <name type="scientific">Gaeumannomyces tritici (strain R3-111a-1)</name>
    <name type="common">Wheat and barley take-all root rot fungus</name>
    <name type="synonym">Gaeumannomyces graminis var. tritici</name>
    <dbReference type="NCBI Taxonomy" id="644352"/>
    <lineage>
        <taxon>Eukaryota</taxon>
        <taxon>Fungi</taxon>
        <taxon>Dikarya</taxon>
        <taxon>Ascomycota</taxon>
        <taxon>Pezizomycotina</taxon>
        <taxon>Sordariomycetes</taxon>
        <taxon>Sordariomycetidae</taxon>
        <taxon>Magnaporthales</taxon>
        <taxon>Magnaporthaceae</taxon>
        <taxon>Gaeumannomyces</taxon>
    </lineage>
</organism>
<accession>J3PED3</accession>
<reference evidence="1" key="2">
    <citation type="submission" date="2010-07" db="EMBL/GenBank/DDBJ databases">
        <authorList>
            <consortium name="The Broad Institute Genome Sequencing Platform"/>
            <consortium name="Broad Institute Genome Sequencing Center for Infectious Disease"/>
            <person name="Ma L.-J."/>
            <person name="Dead R."/>
            <person name="Young S."/>
            <person name="Zeng Q."/>
            <person name="Koehrsen M."/>
            <person name="Alvarado L."/>
            <person name="Berlin A."/>
            <person name="Chapman S.B."/>
            <person name="Chen Z."/>
            <person name="Freedman E."/>
            <person name="Gellesch M."/>
            <person name="Goldberg J."/>
            <person name="Griggs A."/>
            <person name="Gujja S."/>
            <person name="Heilman E.R."/>
            <person name="Heiman D."/>
            <person name="Hepburn T."/>
            <person name="Howarth C."/>
            <person name="Jen D."/>
            <person name="Larson L."/>
            <person name="Mehta T."/>
            <person name="Neiman D."/>
            <person name="Pearson M."/>
            <person name="Roberts A."/>
            <person name="Saif S."/>
            <person name="Shea T."/>
            <person name="Shenoy N."/>
            <person name="Sisk P."/>
            <person name="Stolte C."/>
            <person name="Sykes S."/>
            <person name="Walk T."/>
            <person name="White J."/>
            <person name="Yandava C."/>
            <person name="Haas B."/>
            <person name="Nusbaum C."/>
            <person name="Birren B."/>
        </authorList>
    </citation>
    <scope>NUCLEOTIDE SEQUENCE</scope>
    <source>
        <strain evidence="1">R3-111a-1</strain>
    </source>
</reference>
<dbReference type="Gene3D" id="3.40.50.1000">
    <property type="entry name" value="HAD superfamily/HAD-like"/>
    <property type="match status" value="1"/>
</dbReference>
<dbReference type="PANTHER" id="PTHR46191">
    <property type="match status" value="1"/>
</dbReference>
<dbReference type="OrthoDB" id="444127at2759"/>
<dbReference type="STRING" id="644352.J3PED3"/>
<dbReference type="InterPro" id="IPR044924">
    <property type="entry name" value="HAD-SF_hydro_IA_REG-2-like_cap"/>
</dbReference>
<dbReference type="PANTHER" id="PTHR46191:SF2">
    <property type="entry name" value="HALOACID DEHALOGENASE-LIKE HYDROLASE DOMAIN-CONTAINING PROTEIN 3"/>
    <property type="match status" value="1"/>
</dbReference>
<dbReference type="Gene3D" id="1.10.150.720">
    <property type="entry name" value="Haloacid dehalogenase-like hydrolase"/>
    <property type="match status" value="1"/>
</dbReference>
<dbReference type="EMBL" id="GL385401">
    <property type="protein sequence ID" value="EJT70841.1"/>
    <property type="molecule type" value="Genomic_DNA"/>
</dbReference>
<dbReference type="GO" id="GO:0005634">
    <property type="term" value="C:nucleus"/>
    <property type="evidence" value="ECO:0007669"/>
    <property type="project" value="TreeGrafter"/>
</dbReference>
<evidence type="ECO:0000313" key="2">
    <source>
        <dbReference type="EnsemblFungi" id="EJT70841"/>
    </source>
</evidence>
<protein>
    <recommendedName>
        <fullName evidence="4">Haloacid dehalogenase</fullName>
    </recommendedName>
</protein>
<dbReference type="Pfam" id="PF13242">
    <property type="entry name" value="Hydrolase_like"/>
    <property type="match status" value="1"/>
</dbReference>
<dbReference type="InterPro" id="IPR023214">
    <property type="entry name" value="HAD_sf"/>
</dbReference>
<dbReference type="VEuPathDB" id="FungiDB:GGTG_11864"/>
<evidence type="ECO:0000313" key="3">
    <source>
        <dbReference type="Proteomes" id="UP000006039"/>
    </source>
</evidence>
<name>J3PED3_GAET3</name>
<dbReference type="InterPro" id="IPR051828">
    <property type="entry name" value="HAD-like_hydrolase_domain"/>
</dbReference>
<dbReference type="HOGENOM" id="CLU_045011_8_0_1"/>